<gene>
    <name evidence="2" type="ORF">EV679_0034</name>
</gene>
<name>A0A4Q7MV34_9BURK</name>
<dbReference type="Proteomes" id="UP000292039">
    <property type="component" value="Unassembled WGS sequence"/>
</dbReference>
<dbReference type="RefSeq" id="WP_130486269.1">
    <property type="nucleotide sequence ID" value="NZ_CBCSEB010000003.1"/>
</dbReference>
<dbReference type="EMBL" id="SGWZ01000001">
    <property type="protein sequence ID" value="RZS72852.1"/>
    <property type="molecule type" value="Genomic_DNA"/>
</dbReference>
<dbReference type="Pfam" id="PF13481">
    <property type="entry name" value="AAA_25"/>
    <property type="match status" value="1"/>
</dbReference>
<protein>
    <submittedName>
        <fullName evidence="2">DNA primase RepB-like protein</fullName>
    </submittedName>
</protein>
<dbReference type="Pfam" id="PF16793">
    <property type="entry name" value="RepB_primase"/>
    <property type="match status" value="1"/>
</dbReference>
<dbReference type="InterPro" id="IPR039459">
    <property type="entry name" value="RepB-like_DNA_primase_dom"/>
</dbReference>
<feature type="domain" description="RepB-like DNA primase" evidence="1">
    <location>
        <begin position="67"/>
        <end position="168"/>
    </location>
</feature>
<sequence length="663" mass="71960">MTTQSNTDAIRFLTALDPEATAWTFQTFDDSDRKDSNLARILHGSLVEHAAELERLNSAGAGVFVTINKTNLIGRRAENITRVRACFADFDVADPSTPDRLRAFALPPSLIVESSPRKYHAYWLVSDLALNQFKDLQKQIIYAWSTDDKVHDLPRVMRLPGFFHRKGEPFQTSIVEVSERLYTAAELLAGFPVIAETPLTTPQAPHVCQPDVYAQAALERAVGAVSCAAEGTRNDELNRQAFGLFGFVKAGRLRESGVRDALHRAGALVGLVDTEVTATLRSAWEAAPPRYEGIPVTRSLVIYSDSEAESPATEPPPPRFTLLNRDALRRLPDMDWRIDHVLPRTGIGLIIGQSGAGKSFAAIDLLARVSLGQNWFGHDTRPCKAVYCALEGRAGIKRRIEAWERHYGHEMPDNFAVVLDSLKLTEGDDVHELAHAILEAGGEGGLIVIDTLAQAGPGIDENSSADMGLLIEALQRLQGLTDGMVLAVHHMGKDTSRGARGHSSLYAACDAVLAVSASPQTISTDNANGGKSKDAEPVTHGFDLESVTLHITDDGQEIAGAVLVERNSTPKASLPKEPKGGNVKIVWDKLGAMLREAGDIRPSDAPDALPVGRPTVRLDAVIEQIGPQLPVDAKRQTERTNSAITSLINSGHITHMSGWIWCK</sequence>
<reference evidence="2 3" key="1">
    <citation type="submission" date="2019-02" db="EMBL/GenBank/DDBJ databases">
        <title>Genomic Encyclopedia of Type Strains, Phase IV (KMG-IV): sequencing the most valuable type-strain genomes for metagenomic binning, comparative biology and taxonomic classification.</title>
        <authorList>
            <person name="Goeker M."/>
        </authorList>
    </citation>
    <scope>NUCLEOTIDE SEQUENCE [LARGE SCALE GENOMIC DNA]</scope>
    <source>
        <strain evidence="2 3">DSM 16618</strain>
    </source>
</reference>
<dbReference type="Gene3D" id="3.40.50.300">
    <property type="entry name" value="P-loop containing nucleotide triphosphate hydrolases"/>
    <property type="match status" value="1"/>
</dbReference>
<comment type="caution">
    <text evidence="2">The sequence shown here is derived from an EMBL/GenBank/DDBJ whole genome shotgun (WGS) entry which is preliminary data.</text>
</comment>
<evidence type="ECO:0000259" key="1">
    <source>
        <dbReference type="Pfam" id="PF16793"/>
    </source>
</evidence>
<evidence type="ECO:0000313" key="2">
    <source>
        <dbReference type="EMBL" id="RZS72852.1"/>
    </source>
</evidence>
<proteinExistence type="predicted"/>
<dbReference type="Gene3D" id="3.30.70.1790">
    <property type="entry name" value="RepB DNA-primase, N-terminal domain"/>
    <property type="match status" value="1"/>
</dbReference>
<accession>A0A4Q7MV34</accession>
<organism evidence="2 3">
    <name type="scientific">Kerstersia gyiorum</name>
    <dbReference type="NCBI Taxonomy" id="206506"/>
    <lineage>
        <taxon>Bacteria</taxon>
        <taxon>Pseudomonadati</taxon>
        <taxon>Pseudomonadota</taxon>
        <taxon>Betaproteobacteria</taxon>
        <taxon>Burkholderiales</taxon>
        <taxon>Alcaligenaceae</taxon>
        <taxon>Kerstersia</taxon>
    </lineage>
</organism>
<dbReference type="SUPFAM" id="SSF52540">
    <property type="entry name" value="P-loop containing nucleoside triphosphate hydrolases"/>
    <property type="match status" value="1"/>
</dbReference>
<evidence type="ECO:0000313" key="3">
    <source>
        <dbReference type="Proteomes" id="UP000292039"/>
    </source>
</evidence>
<dbReference type="InterPro" id="IPR027417">
    <property type="entry name" value="P-loop_NTPase"/>
</dbReference>
<dbReference type="AlphaFoldDB" id="A0A4Q7MV34"/>